<reference evidence="4 5" key="1">
    <citation type="journal article" date="2023" name="Arcadia Sci">
        <title>De novo assembly of a long-read Amblyomma americanum tick genome.</title>
        <authorList>
            <person name="Chou S."/>
            <person name="Poskanzer K.E."/>
            <person name="Rollins M."/>
            <person name="Thuy-Boun P.S."/>
        </authorList>
    </citation>
    <scope>NUCLEOTIDE SEQUENCE [LARGE SCALE GENOMIC DNA]</scope>
    <source>
        <strain evidence="4">F_SG_1</strain>
        <tissue evidence="4">Salivary glands</tissue>
    </source>
</reference>
<keyword evidence="5" id="KW-1185">Reference proteome</keyword>
<feature type="domain" description="DDE Tnp4" evidence="3">
    <location>
        <begin position="193"/>
        <end position="299"/>
    </location>
</feature>
<feature type="non-terminal residue" evidence="4">
    <location>
        <position position="299"/>
    </location>
</feature>
<keyword evidence="2" id="KW-0479">Metal-binding</keyword>
<evidence type="ECO:0000313" key="4">
    <source>
        <dbReference type="EMBL" id="KAK8788373.1"/>
    </source>
</evidence>
<dbReference type="Pfam" id="PF13359">
    <property type="entry name" value="DDE_Tnp_4"/>
    <property type="match status" value="1"/>
</dbReference>
<dbReference type="PANTHER" id="PTHR34615">
    <property type="entry name" value="PX DOMAIN-CONTAINING PROTEIN"/>
    <property type="match status" value="1"/>
</dbReference>
<gene>
    <name evidence="4" type="ORF">V5799_021851</name>
</gene>
<evidence type="ECO:0000256" key="2">
    <source>
        <dbReference type="ARBA" id="ARBA00022723"/>
    </source>
</evidence>
<evidence type="ECO:0000256" key="1">
    <source>
        <dbReference type="ARBA" id="ARBA00001968"/>
    </source>
</evidence>
<dbReference type="PANTHER" id="PTHR34615:SF1">
    <property type="entry name" value="PX DOMAIN-CONTAINING PROTEIN"/>
    <property type="match status" value="1"/>
</dbReference>
<evidence type="ECO:0000259" key="3">
    <source>
        <dbReference type="Pfam" id="PF13359"/>
    </source>
</evidence>
<dbReference type="EMBL" id="JARKHS020000885">
    <property type="protein sequence ID" value="KAK8788373.1"/>
    <property type="molecule type" value="Genomic_DNA"/>
</dbReference>
<name>A0AAQ4FNQ9_AMBAM</name>
<dbReference type="InterPro" id="IPR027806">
    <property type="entry name" value="HARBI1_dom"/>
</dbReference>
<dbReference type="Proteomes" id="UP001321473">
    <property type="component" value="Unassembled WGS sequence"/>
</dbReference>
<accession>A0AAQ4FNQ9</accession>
<comment type="caution">
    <text evidence="4">The sequence shown here is derived from an EMBL/GenBank/DDBJ whole genome shotgun (WGS) entry which is preliminary data.</text>
</comment>
<proteinExistence type="predicted"/>
<protein>
    <recommendedName>
        <fullName evidence="3">DDE Tnp4 domain-containing protein</fullName>
    </recommendedName>
</protein>
<organism evidence="4 5">
    <name type="scientific">Amblyomma americanum</name>
    <name type="common">Lone star tick</name>
    <dbReference type="NCBI Taxonomy" id="6943"/>
    <lineage>
        <taxon>Eukaryota</taxon>
        <taxon>Metazoa</taxon>
        <taxon>Ecdysozoa</taxon>
        <taxon>Arthropoda</taxon>
        <taxon>Chelicerata</taxon>
        <taxon>Arachnida</taxon>
        <taxon>Acari</taxon>
        <taxon>Parasitiformes</taxon>
        <taxon>Ixodida</taxon>
        <taxon>Ixodoidea</taxon>
        <taxon>Ixodidae</taxon>
        <taxon>Amblyomminae</taxon>
        <taxon>Amblyomma</taxon>
    </lineage>
</organism>
<sequence length="299" mass="34638">MPSSILYNHHVASMLTWEEIDDLMLSRKDRWLLKGDYSLEDIEYDMRRRREHELLKYRSRHGLLDIDRIDSTLFKQQFRFEKEDVDDLVRALCMPERIVSAQRVVVPGRDALCLALRRLAYPNRWCDLQRIFGLHPSVMSSVASQVICHIAKTFRHLLTDCNNHLWLTTTCLQEFADAVKSKGAPLPNCWAFIDGTARPICRPKRNQRAYFSGHKRVHCVKYQSLMCPNGIVCQLDGAYPGRRHDAGILRDSNLYGKLERLVGGRNYVIYGDPAYPLQPLLMKPYGGNFLTPQQLAFNN</sequence>
<dbReference type="AlphaFoldDB" id="A0AAQ4FNQ9"/>
<comment type="cofactor">
    <cofactor evidence="1">
        <name>a divalent metal cation</name>
        <dbReference type="ChEBI" id="CHEBI:60240"/>
    </cofactor>
</comment>
<evidence type="ECO:0000313" key="5">
    <source>
        <dbReference type="Proteomes" id="UP001321473"/>
    </source>
</evidence>
<dbReference type="GO" id="GO:0046872">
    <property type="term" value="F:metal ion binding"/>
    <property type="evidence" value="ECO:0007669"/>
    <property type="project" value="UniProtKB-KW"/>
</dbReference>